<sequence>MGQVLFIVWRESIEAMLVVGILNAWLRQNPSAVRGRLFLWGGVLTGLALALMLAIGLFAASEVLADKQDLFQLGMVLVASVLIVQMVLWMRRHGRTLKRDIESGLSAQAERENWWGVLILAALAVGREGSETVVFLYGTLSAADKGSFAALALAGLAGFALALAMYGVLQLGSKLLSWRVFFRVTEVMLLLLAASLFVSGVEKMISLNWLPPLLDPVWDSSRLIDDSTPAGGVLAALTGYRAHPALTSLIAYGLFWLTIWGTMRQGRRRQA</sequence>
<feature type="transmembrane region" description="Helical" evidence="6">
    <location>
        <begin position="37"/>
        <end position="58"/>
    </location>
</feature>
<dbReference type="Pfam" id="PF03239">
    <property type="entry name" value="FTR1"/>
    <property type="match status" value="1"/>
</dbReference>
<dbReference type="RefSeq" id="WP_133679385.1">
    <property type="nucleotide sequence ID" value="NZ_SNZP01000004.1"/>
</dbReference>
<comment type="caution">
    <text evidence="7">The sequence shown here is derived from an EMBL/GenBank/DDBJ whole genome shotgun (WGS) entry which is preliminary data.</text>
</comment>
<organism evidence="7 8">
    <name type="scientific">Paludibacterium purpuratum</name>
    <dbReference type="NCBI Taxonomy" id="1144873"/>
    <lineage>
        <taxon>Bacteria</taxon>
        <taxon>Pseudomonadati</taxon>
        <taxon>Pseudomonadota</taxon>
        <taxon>Betaproteobacteria</taxon>
        <taxon>Neisseriales</taxon>
        <taxon>Chromobacteriaceae</taxon>
        <taxon>Paludibacterium</taxon>
    </lineage>
</organism>
<keyword evidence="8" id="KW-1185">Reference proteome</keyword>
<name>A0A4R7B882_9NEIS</name>
<gene>
    <name evidence="7" type="ORF">DFP86_104243</name>
</gene>
<feature type="transmembrane region" description="Helical" evidence="6">
    <location>
        <begin position="147"/>
        <end position="168"/>
    </location>
</feature>
<dbReference type="PANTHER" id="PTHR31632">
    <property type="entry name" value="IRON TRANSPORTER FTH1"/>
    <property type="match status" value="1"/>
</dbReference>
<evidence type="ECO:0000256" key="5">
    <source>
        <dbReference type="ARBA" id="ARBA00023136"/>
    </source>
</evidence>
<accession>A0A4R7B882</accession>
<protein>
    <submittedName>
        <fullName evidence="7">High-affinity iron transporter</fullName>
    </submittedName>
</protein>
<feature type="transmembrane region" description="Helical" evidence="6">
    <location>
        <begin position="180"/>
        <end position="201"/>
    </location>
</feature>
<feature type="transmembrane region" description="Helical" evidence="6">
    <location>
        <begin position="245"/>
        <end position="263"/>
    </location>
</feature>
<dbReference type="OrthoDB" id="5294331at2"/>
<evidence type="ECO:0000256" key="3">
    <source>
        <dbReference type="ARBA" id="ARBA00022692"/>
    </source>
</evidence>
<keyword evidence="3 6" id="KW-0812">Transmembrane</keyword>
<dbReference type="PANTHER" id="PTHR31632:SF2">
    <property type="entry name" value="PLASMA MEMBRANE IRON PERMEASE"/>
    <property type="match status" value="1"/>
</dbReference>
<comment type="subcellular location">
    <subcellularLocation>
        <location evidence="1">Membrane</location>
        <topology evidence="1">Multi-pass membrane protein</topology>
    </subcellularLocation>
</comment>
<feature type="transmembrane region" description="Helical" evidence="6">
    <location>
        <begin position="6"/>
        <end position="25"/>
    </location>
</feature>
<feature type="transmembrane region" description="Helical" evidence="6">
    <location>
        <begin position="70"/>
        <end position="90"/>
    </location>
</feature>
<evidence type="ECO:0000313" key="7">
    <source>
        <dbReference type="EMBL" id="TDR80743.1"/>
    </source>
</evidence>
<evidence type="ECO:0000256" key="6">
    <source>
        <dbReference type="SAM" id="Phobius"/>
    </source>
</evidence>
<keyword evidence="4 6" id="KW-1133">Transmembrane helix</keyword>
<evidence type="ECO:0000256" key="1">
    <source>
        <dbReference type="ARBA" id="ARBA00004141"/>
    </source>
</evidence>
<reference evidence="7 8" key="1">
    <citation type="submission" date="2019-03" db="EMBL/GenBank/DDBJ databases">
        <title>Genomic Encyclopedia of Type Strains, Phase III (KMG-III): the genomes of soil and plant-associated and newly described type strains.</title>
        <authorList>
            <person name="Whitman W."/>
        </authorList>
    </citation>
    <scope>NUCLEOTIDE SEQUENCE [LARGE SCALE GENOMIC DNA]</scope>
    <source>
        <strain evidence="7 8">CECT 8976</strain>
    </source>
</reference>
<proteinExistence type="inferred from homology"/>
<dbReference type="InterPro" id="IPR004923">
    <property type="entry name" value="FTR1/Fip1/EfeU"/>
</dbReference>
<dbReference type="EMBL" id="SNZP01000004">
    <property type="protein sequence ID" value="TDR80743.1"/>
    <property type="molecule type" value="Genomic_DNA"/>
</dbReference>
<feature type="transmembrane region" description="Helical" evidence="6">
    <location>
        <begin position="111"/>
        <end position="127"/>
    </location>
</feature>
<evidence type="ECO:0000256" key="4">
    <source>
        <dbReference type="ARBA" id="ARBA00022989"/>
    </source>
</evidence>
<evidence type="ECO:0000313" key="8">
    <source>
        <dbReference type="Proteomes" id="UP000295611"/>
    </source>
</evidence>
<dbReference type="AlphaFoldDB" id="A0A4R7B882"/>
<evidence type="ECO:0000256" key="2">
    <source>
        <dbReference type="ARBA" id="ARBA00008333"/>
    </source>
</evidence>
<dbReference type="GO" id="GO:0015093">
    <property type="term" value="F:ferrous iron transmembrane transporter activity"/>
    <property type="evidence" value="ECO:0007669"/>
    <property type="project" value="TreeGrafter"/>
</dbReference>
<dbReference type="GO" id="GO:0033573">
    <property type="term" value="C:high-affinity iron permease complex"/>
    <property type="evidence" value="ECO:0007669"/>
    <property type="project" value="InterPro"/>
</dbReference>
<comment type="similarity">
    <text evidence="2">Belongs to the oxidase-dependent Fe transporter (OFeT) (TC 9.A.10.1) family.</text>
</comment>
<keyword evidence="5 6" id="KW-0472">Membrane</keyword>
<dbReference type="Proteomes" id="UP000295611">
    <property type="component" value="Unassembled WGS sequence"/>
</dbReference>